<keyword evidence="1" id="KW-0472">Membrane</keyword>
<keyword evidence="3" id="KW-1185">Reference proteome</keyword>
<evidence type="ECO:0000313" key="2">
    <source>
        <dbReference type="EMBL" id="AKF07649.1"/>
    </source>
</evidence>
<dbReference type="EMBL" id="CP011125">
    <property type="protein sequence ID" value="AKF07649.1"/>
    <property type="molecule type" value="Genomic_DNA"/>
</dbReference>
<dbReference type="STRING" id="927083.DB32_004798"/>
<dbReference type="Proteomes" id="UP000034883">
    <property type="component" value="Chromosome"/>
</dbReference>
<sequence length="326" mass="34221">MVLVTSLVAPVIARAQPRPEDVQAAAAAFAEGQRAQLRGSYAQAADLFELADRSAPSAAALRSAIRNHRAAGHLSRAATLALRAQRLYPDDADTRAVADEVIAASSSSLARMRVTCEPACSLAIDGRAATETSATEIDLFVDPGERRVVASWPGREAVSESVAIEAGAERTLEMRAPEPTPEPVVAPEPEPVVETEPAPMDEVIVQPAPPADDGGITPWVFGIGAGLTAIALGAGIASGVDTLSARDAYENDPTRERYEDGVDRQWRTNGLFIGAAALGIATVVLAFFTDWDGEPEEQRAETTRPWLVASPEGAMIGIEQSFGGGT</sequence>
<evidence type="ECO:0000313" key="3">
    <source>
        <dbReference type="Proteomes" id="UP000034883"/>
    </source>
</evidence>
<feature type="transmembrane region" description="Helical" evidence="1">
    <location>
        <begin position="270"/>
        <end position="289"/>
    </location>
</feature>
<proteinExistence type="predicted"/>
<evidence type="ECO:0008006" key="4">
    <source>
        <dbReference type="Google" id="ProtNLM"/>
    </source>
</evidence>
<organism evidence="2 3">
    <name type="scientific">Sandaracinus amylolyticus</name>
    <dbReference type="NCBI Taxonomy" id="927083"/>
    <lineage>
        <taxon>Bacteria</taxon>
        <taxon>Pseudomonadati</taxon>
        <taxon>Myxococcota</taxon>
        <taxon>Polyangia</taxon>
        <taxon>Polyangiales</taxon>
        <taxon>Sandaracinaceae</taxon>
        <taxon>Sandaracinus</taxon>
    </lineage>
</organism>
<reference evidence="2 3" key="1">
    <citation type="submission" date="2015-03" db="EMBL/GenBank/DDBJ databases">
        <title>Genome assembly of Sandaracinus amylolyticus DSM 53668.</title>
        <authorList>
            <person name="Sharma G."/>
            <person name="Subramanian S."/>
        </authorList>
    </citation>
    <scope>NUCLEOTIDE SEQUENCE [LARGE SCALE GENOMIC DNA]</scope>
    <source>
        <strain evidence="2 3">DSM 53668</strain>
    </source>
</reference>
<dbReference type="KEGG" id="samy:DB32_004798"/>
<gene>
    <name evidence="2" type="ORF">DB32_004798</name>
</gene>
<evidence type="ECO:0000256" key="1">
    <source>
        <dbReference type="SAM" id="Phobius"/>
    </source>
</evidence>
<keyword evidence="1" id="KW-1133">Transmembrane helix</keyword>
<accession>A0A0F6SFW4</accession>
<dbReference type="AlphaFoldDB" id="A0A0F6SFW4"/>
<protein>
    <recommendedName>
        <fullName evidence="4">PEGA domain-containing protein</fullName>
    </recommendedName>
</protein>
<name>A0A0F6SFW4_9BACT</name>
<keyword evidence="1" id="KW-0812">Transmembrane</keyword>